<evidence type="ECO:0000313" key="2">
    <source>
        <dbReference type="Proteomes" id="UP000031668"/>
    </source>
</evidence>
<name>A0A0C2IIQ8_THEKT</name>
<gene>
    <name evidence="1" type="ORF">RF11_11031</name>
</gene>
<dbReference type="Proteomes" id="UP000031668">
    <property type="component" value="Unassembled WGS sequence"/>
</dbReference>
<evidence type="ECO:0000313" key="1">
    <source>
        <dbReference type="EMBL" id="KII65219.1"/>
    </source>
</evidence>
<comment type="caution">
    <text evidence="1">The sequence shown here is derived from an EMBL/GenBank/DDBJ whole genome shotgun (WGS) entry which is preliminary data.</text>
</comment>
<accession>A0A0C2IIQ8</accession>
<protein>
    <submittedName>
        <fullName evidence="1">Uncharacterized protein</fullName>
    </submittedName>
</protein>
<dbReference type="AlphaFoldDB" id="A0A0C2IIQ8"/>
<proteinExistence type="predicted"/>
<organism evidence="1 2">
    <name type="scientific">Thelohanellus kitauei</name>
    <name type="common">Myxosporean</name>
    <dbReference type="NCBI Taxonomy" id="669202"/>
    <lineage>
        <taxon>Eukaryota</taxon>
        <taxon>Metazoa</taxon>
        <taxon>Cnidaria</taxon>
        <taxon>Myxozoa</taxon>
        <taxon>Myxosporea</taxon>
        <taxon>Bivalvulida</taxon>
        <taxon>Platysporina</taxon>
        <taxon>Myxobolidae</taxon>
        <taxon>Thelohanellus</taxon>
    </lineage>
</organism>
<sequence>MHPFLIDKIYSIKSDSQESNTLQPDIIQLIQFYAIPFLRLKVIGDNINYIMSLYQVYTSLNQPKNQEHVRLSIVYAEFHLLMCGCEAVRSFYEKHSKILKYLESVIQYKNSIQDMAESILYHFEVYPFDISTQDDPQTYTLLLTSEMMIYVTETTSDEDSCAIKVLMI</sequence>
<dbReference type="EMBL" id="JWZT01003946">
    <property type="protein sequence ID" value="KII65219.1"/>
    <property type="molecule type" value="Genomic_DNA"/>
</dbReference>
<reference evidence="1 2" key="1">
    <citation type="journal article" date="2014" name="Genome Biol. Evol.">
        <title>The genome of the myxosporean Thelohanellus kitauei shows adaptations to nutrient acquisition within its fish host.</title>
        <authorList>
            <person name="Yang Y."/>
            <person name="Xiong J."/>
            <person name="Zhou Z."/>
            <person name="Huo F."/>
            <person name="Miao W."/>
            <person name="Ran C."/>
            <person name="Liu Y."/>
            <person name="Zhang J."/>
            <person name="Feng J."/>
            <person name="Wang M."/>
            <person name="Wang M."/>
            <person name="Wang L."/>
            <person name="Yao B."/>
        </authorList>
    </citation>
    <scope>NUCLEOTIDE SEQUENCE [LARGE SCALE GENOMIC DNA]</scope>
    <source>
        <strain evidence="1">Wuqing</strain>
    </source>
</reference>
<keyword evidence="2" id="KW-1185">Reference proteome</keyword>